<sequence length="242" mass="27572">MSDDEDFSLEGGLFDEPQDFRPPPPEEHFVEFERIIDSNKNLNNPNIEKINLKLVGKSPLWGHLLWNAGKYTAKYLEDNSDILIKGKKIVEFGSAAALPSLICGLNDAKIVIATDYPDPELLNNIDYNIEHSGYDKMNKIVSSHGFIWGNDVTPIVEDLQKKLSSTSEDDKFFDLLILSDLVFNHTEHRKLLKSSKELIKPLEDKNKPRSGGKCFVVFSPHRPHLLKEDLDFFELAKEEYGN</sequence>
<comment type="caution">
    <text evidence="1">The sequence shown here is derived from an EMBL/GenBank/DDBJ whole genome shotgun (WGS) entry which is preliminary data.</text>
</comment>
<protein>
    <submittedName>
        <fullName evidence="1">Unnamed protein product</fullName>
    </submittedName>
</protein>
<accession>A0ACB5U3K5</accession>
<reference evidence="1" key="1">
    <citation type="submission" date="2023-04" db="EMBL/GenBank/DDBJ databases">
        <title>Candida boidinii NBRC 1967.</title>
        <authorList>
            <person name="Ichikawa N."/>
            <person name="Sato H."/>
            <person name="Tonouchi N."/>
        </authorList>
    </citation>
    <scope>NUCLEOTIDE SEQUENCE</scope>
    <source>
        <strain evidence="1">NBRC 1967</strain>
    </source>
</reference>
<name>A0ACB5U3K5_CANBO</name>
<dbReference type="Proteomes" id="UP001165101">
    <property type="component" value="Unassembled WGS sequence"/>
</dbReference>
<evidence type="ECO:0000313" key="2">
    <source>
        <dbReference type="Proteomes" id="UP001165101"/>
    </source>
</evidence>
<dbReference type="EMBL" id="BSXV01004388">
    <property type="protein sequence ID" value="GMF00391.1"/>
    <property type="molecule type" value="Genomic_DNA"/>
</dbReference>
<gene>
    <name evidence="1" type="ORF">Cboi01_000554500</name>
</gene>
<keyword evidence="2" id="KW-1185">Reference proteome</keyword>
<proteinExistence type="predicted"/>
<evidence type="ECO:0000313" key="1">
    <source>
        <dbReference type="EMBL" id="GMF00391.1"/>
    </source>
</evidence>
<organism evidence="1 2">
    <name type="scientific">Candida boidinii</name>
    <name type="common">Yeast</name>
    <dbReference type="NCBI Taxonomy" id="5477"/>
    <lineage>
        <taxon>Eukaryota</taxon>
        <taxon>Fungi</taxon>
        <taxon>Dikarya</taxon>
        <taxon>Ascomycota</taxon>
        <taxon>Saccharomycotina</taxon>
        <taxon>Pichiomycetes</taxon>
        <taxon>Pichiales</taxon>
        <taxon>Pichiaceae</taxon>
        <taxon>Ogataea</taxon>
        <taxon>Ogataea/Candida clade</taxon>
    </lineage>
</organism>